<sequence length="67" mass="6909">MAAEFSTSTPGTQDAACDASRATSRGRIHTDPAASTATTVLRRGRTATTTSQRPRISATAPAGTIHH</sequence>
<accession>A0AA94RCS6</accession>
<evidence type="ECO:0000313" key="2">
    <source>
        <dbReference type="EMBL" id="TLH68291.1"/>
    </source>
</evidence>
<feature type="compositionally biased region" description="Polar residues" evidence="1">
    <location>
        <begin position="1"/>
        <end position="12"/>
    </location>
</feature>
<reference evidence="2 3" key="1">
    <citation type="submission" date="2018-01" db="EMBL/GenBank/DDBJ databases">
        <title>Comparative genomics of Mycobacterium mucogenicum and Mycobacterium neoaurum clade members emphasizing tRNA and non-coding RNA.</title>
        <authorList>
            <person name="Behra P.R.K."/>
            <person name="Pettersson B.M.F."/>
            <person name="Das S."/>
            <person name="Dasgupta S."/>
            <person name="Kirsebom L.A."/>
        </authorList>
    </citation>
    <scope>NUCLEOTIDE SEQUENCE [LARGE SCALE GENOMIC DNA]</scope>
    <source>
        <strain evidence="2 3">DSM 45104</strain>
    </source>
</reference>
<dbReference type="AlphaFoldDB" id="A0AA94RCS6"/>
<evidence type="ECO:0000256" key="1">
    <source>
        <dbReference type="SAM" id="MobiDB-lite"/>
    </source>
</evidence>
<proteinExistence type="predicted"/>
<dbReference type="Proteomes" id="UP000309984">
    <property type="component" value="Unassembled WGS sequence"/>
</dbReference>
<organism evidence="2 3">
    <name type="scientific">Mycolicibacterium phocaicum</name>
    <dbReference type="NCBI Taxonomy" id="319706"/>
    <lineage>
        <taxon>Bacteria</taxon>
        <taxon>Bacillati</taxon>
        <taxon>Actinomycetota</taxon>
        <taxon>Actinomycetes</taxon>
        <taxon>Mycobacteriales</taxon>
        <taxon>Mycobacteriaceae</taxon>
        <taxon>Mycolicibacterium</taxon>
    </lineage>
</organism>
<dbReference type="EMBL" id="POTM01000031">
    <property type="protein sequence ID" value="TLH68291.1"/>
    <property type="molecule type" value="Genomic_DNA"/>
</dbReference>
<keyword evidence="3" id="KW-1185">Reference proteome</keyword>
<name>A0AA94RCS6_9MYCO</name>
<protein>
    <submittedName>
        <fullName evidence="2">Uncharacterized protein</fullName>
    </submittedName>
</protein>
<gene>
    <name evidence="2" type="ORF">C1S79_13080</name>
</gene>
<feature type="region of interest" description="Disordered" evidence="1">
    <location>
        <begin position="1"/>
        <end position="67"/>
    </location>
</feature>
<comment type="caution">
    <text evidence="2">The sequence shown here is derived from an EMBL/GenBank/DDBJ whole genome shotgun (WGS) entry which is preliminary data.</text>
</comment>
<evidence type="ECO:0000313" key="3">
    <source>
        <dbReference type="Proteomes" id="UP000309984"/>
    </source>
</evidence>